<feature type="domain" description="Protein kinase" evidence="7">
    <location>
        <begin position="7"/>
        <end position="260"/>
    </location>
</feature>
<dbReference type="SUPFAM" id="SSF56112">
    <property type="entry name" value="Protein kinase-like (PK-like)"/>
    <property type="match status" value="1"/>
</dbReference>
<dbReference type="SMART" id="SM00220">
    <property type="entry name" value="S_TKc"/>
    <property type="match status" value="1"/>
</dbReference>
<dbReference type="GO" id="GO:0004674">
    <property type="term" value="F:protein serine/threonine kinase activity"/>
    <property type="evidence" value="ECO:0007669"/>
    <property type="project" value="InterPro"/>
</dbReference>
<keyword evidence="4 5" id="KW-0067">ATP-binding</keyword>
<name>A0A1R2CUV8_9CILI</name>
<keyword evidence="1" id="KW-0808">Transferase</keyword>
<evidence type="ECO:0000256" key="2">
    <source>
        <dbReference type="ARBA" id="ARBA00022741"/>
    </source>
</evidence>
<evidence type="ECO:0000313" key="9">
    <source>
        <dbReference type="Proteomes" id="UP000187209"/>
    </source>
</evidence>
<keyword evidence="9" id="KW-1185">Reference proteome</keyword>
<evidence type="ECO:0000256" key="3">
    <source>
        <dbReference type="ARBA" id="ARBA00022777"/>
    </source>
</evidence>
<proteinExistence type="predicted"/>
<keyword evidence="2 5" id="KW-0547">Nucleotide-binding</keyword>
<dbReference type="AlphaFoldDB" id="A0A1R2CUV8"/>
<dbReference type="PROSITE" id="PS00107">
    <property type="entry name" value="PROTEIN_KINASE_ATP"/>
    <property type="match status" value="1"/>
</dbReference>
<dbReference type="GO" id="GO:0005829">
    <property type="term" value="C:cytosol"/>
    <property type="evidence" value="ECO:0007669"/>
    <property type="project" value="TreeGrafter"/>
</dbReference>
<organism evidence="8 9">
    <name type="scientific">Stentor coeruleus</name>
    <dbReference type="NCBI Taxonomy" id="5963"/>
    <lineage>
        <taxon>Eukaryota</taxon>
        <taxon>Sar</taxon>
        <taxon>Alveolata</taxon>
        <taxon>Ciliophora</taxon>
        <taxon>Postciliodesmatophora</taxon>
        <taxon>Heterotrichea</taxon>
        <taxon>Heterotrichida</taxon>
        <taxon>Stentoridae</taxon>
        <taxon>Stentor</taxon>
    </lineage>
</organism>
<sequence>MEQIGNYTLIKQIGGGNYGKVYLAKNTSQAFFAIKKIETRGINKKLLSLIENEVAILSVTNNKGILKLIESIQQDNNIYIITEYCSGGDLEKLLNKCRTIPVHIAKRWLKRIIQALSDLRKQNIIHRDIKIANLMLTDPDPEKADIKIGDFGFSKFLGQSLTSTQLGTPLYMAPEIFNTNHYNYKIDIWSLGVVAYEIIFGKPPFQCFKLEELRQLQRKQILFPESIIIEEEAKDVIRAMLTYDPDQRFDYDQLLQMPFFIEEDKLLIPISFEDKKLDEEYEMIEKDVVGQESEEEYEDLLDDKKSASDLVEENKEEILNQKCNFEEEKISHLIISDARLSEKPQVPLISTQSIYLSKQQAKIPEEIPAKMGKIEASVNEIPKNSVRMGKIEISAKENIEKNNENNRSQQEIQNLLLQHEHKEKLIEEVKTLESTFSKIEEILYGISKYVHGNFSTMWLQIGEINSRYPQNEYLGKVFSEKFDFYQFQIIDAEEKIENLKKTLKGQANDMVVQGNIIDQAYTYLQNSDLESKKIAFTLLNVGYYLYPENEIILEALSTA</sequence>
<dbReference type="Proteomes" id="UP000187209">
    <property type="component" value="Unassembled WGS sequence"/>
</dbReference>
<dbReference type="PROSITE" id="PS50011">
    <property type="entry name" value="PROTEIN_KINASE_DOM"/>
    <property type="match status" value="1"/>
</dbReference>
<feature type="coiled-coil region" evidence="6">
    <location>
        <begin position="482"/>
        <end position="509"/>
    </location>
</feature>
<dbReference type="GO" id="GO:0016020">
    <property type="term" value="C:membrane"/>
    <property type="evidence" value="ECO:0007669"/>
    <property type="project" value="TreeGrafter"/>
</dbReference>
<evidence type="ECO:0000259" key="7">
    <source>
        <dbReference type="PROSITE" id="PS50011"/>
    </source>
</evidence>
<dbReference type="InterPro" id="IPR000719">
    <property type="entry name" value="Prot_kinase_dom"/>
</dbReference>
<evidence type="ECO:0000256" key="4">
    <source>
        <dbReference type="ARBA" id="ARBA00022840"/>
    </source>
</evidence>
<dbReference type="GO" id="GO:0005776">
    <property type="term" value="C:autophagosome"/>
    <property type="evidence" value="ECO:0007669"/>
    <property type="project" value="TreeGrafter"/>
</dbReference>
<keyword evidence="6" id="KW-0175">Coiled coil</keyword>
<evidence type="ECO:0000256" key="1">
    <source>
        <dbReference type="ARBA" id="ARBA00022679"/>
    </source>
</evidence>
<reference evidence="8 9" key="1">
    <citation type="submission" date="2016-11" db="EMBL/GenBank/DDBJ databases">
        <title>The macronuclear genome of Stentor coeruleus: a giant cell with tiny introns.</title>
        <authorList>
            <person name="Slabodnick M."/>
            <person name="Ruby J.G."/>
            <person name="Reiff S.B."/>
            <person name="Swart E.C."/>
            <person name="Gosai S."/>
            <person name="Prabakaran S."/>
            <person name="Witkowska E."/>
            <person name="Larue G.E."/>
            <person name="Fisher S."/>
            <person name="Freeman R.M."/>
            <person name="Gunawardena J."/>
            <person name="Chu W."/>
            <person name="Stover N.A."/>
            <person name="Gregory B.D."/>
            <person name="Nowacki M."/>
            <person name="Derisi J."/>
            <person name="Roy S.W."/>
            <person name="Marshall W.F."/>
            <person name="Sood P."/>
        </authorList>
    </citation>
    <scope>NUCLEOTIDE SEQUENCE [LARGE SCALE GENOMIC DNA]</scope>
    <source>
        <strain evidence="8">WM001</strain>
    </source>
</reference>
<dbReference type="OrthoDB" id="341578at2759"/>
<feature type="coiled-coil region" evidence="6">
    <location>
        <begin position="398"/>
        <end position="442"/>
    </location>
</feature>
<dbReference type="PROSITE" id="PS00108">
    <property type="entry name" value="PROTEIN_KINASE_ST"/>
    <property type="match status" value="1"/>
</dbReference>
<protein>
    <recommendedName>
        <fullName evidence="7">Protein kinase domain-containing protein</fullName>
    </recommendedName>
</protein>
<evidence type="ECO:0000313" key="8">
    <source>
        <dbReference type="EMBL" id="OMJ92792.1"/>
    </source>
</evidence>
<accession>A0A1R2CUV8</accession>
<dbReference type="Pfam" id="PF00069">
    <property type="entry name" value="Pkinase"/>
    <property type="match status" value="1"/>
</dbReference>
<dbReference type="GO" id="GO:0000045">
    <property type="term" value="P:autophagosome assembly"/>
    <property type="evidence" value="ECO:0007669"/>
    <property type="project" value="TreeGrafter"/>
</dbReference>
<dbReference type="Gene3D" id="1.10.510.10">
    <property type="entry name" value="Transferase(Phosphotransferase) domain 1"/>
    <property type="match status" value="1"/>
</dbReference>
<dbReference type="GO" id="GO:0010506">
    <property type="term" value="P:regulation of autophagy"/>
    <property type="evidence" value="ECO:0007669"/>
    <property type="project" value="InterPro"/>
</dbReference>
<dbReference type="InterPro" id="IPR017441">
    <property type="entry name" value="Protein_kinase_ATP_BS"/>
</dbReference>
<dbReference type="GO" id="GO:0000407">
    <property type="term" value="C:phagophore assembly site"/>
    <property type="evidence" value="ECO:0007669"/>
    <property type="project" value="TreeGrafter"/>
</dbReference>
<dbReference type="PANTHER" id="PTHR24348">
    <property type="entry name" value="SERINE/THREONINE-PROTEIN KINASE UNC-51-RELATED"/>
    <property type="match status" value="1"/>
</dbReference>
<dbReference type="InterPro" id="IPR011009">
    <property type="entry name" value="Kinase-like_dom_sf"/>
</dbReference>
<evidence type="ECO:0000256" key="5">
    <source>
        <dbReference type="PROSITE-ProRule" id="PRU10141"/>
    </source>
</evidence>
<evidence type="ECO:0000256" key="6">
    <source>
        <dbReference type="SAM" id="Coils"/>
    </source>
</evidence>
<dbReference type="InterPro" id="IPR008271">
    <property type="entry name" value="Ser/Thr_kinase_AS"/>
</dbReference>
<keyword evidence="3" id="KW-0418">Kinase</keyword>
<comment type="caution">
    <text evidence="8">The sequence shown here is derived from an EMBL/GenBank/DDBJ whole genome shotgun (WGS) entry which is preliminary data.</text>
</comment>
<dbReference type="PANTHER" id="PTHR24348:SF22">
    <property type="entry name" value="NON-SPECIFIC SERINE_THREONINE PROTEIN KINASE"/>
    <property type="match status" value="1"/>
</dbReference>
<dbReference type="EMBL" id="MPUH01000055">
    <property type="protein sequence ID" value="OMJ92792.1"/>
    <property type="molecule type" value="Genomic_DNA"/>
</dbReference>
<dbReference type="InterPro" id="IPR045269">
    <property type="entry name" value="Atg1-like"/>
</dbReference>
<gene>
    <name evidence="8" type="ORF">SteCoe_4429</name>
</gene>
<feature type="binding site" evidence="5">
    <location>
        <position position="36"/>
    </location>
    <ligand>
        <name>ATP</name>
        <dbReference type="ChEBI" id="CHEBI:30616"/>
    </ligand>
</feature>
<dbReference type="GO" id="GO:0005524">
    <property type="term" value="F:ATP binding"/>
    <property type="evidence" value="ECO:0007669"/>
    <property type="project" value="UniProtKB-UniRule"/>
</dbReference>